<sequence length="290" mass="32437">MPTLKDIRKKIQGVRSTQQITKAMKMMATVKLRRAMDAHLSTHLYLEKLEQMVVDLRTILPEKIDHPLMGGRPVKTRGIVLVTGERGLCGSFNHDLIKTCLRLLQEDPTIEKKLILIGRKGYDHFRRQAHAIIGSHPDLVGKYSQKALTAAARNAITLYTTGLIDELVIVYTHFVSTLERRIETRILLPVSEIGTGRQARPPTTHSIQFDPSAEAILTALIPRYIEGLFMKAVLESSASEQAARMVAMDAATDRAQEMIDDWSMKFNRTRQAVITKELSEVIAGADALAD</sequence>
<dbReference type="EMBL" id="QOQW01000001">
    <property type="protein sequence ID" value="RCK81676.1"/>
    <property type="molecule type" value="Genomic_DNA"/>
</dbReference>
<dbReference type="Pfam" id="PF00231">
    <property type="entry name" value="ATP-synt"/>
    <property type="match status" value="1"/>
</dbReference>
<evidence type="ECO:0000256" key="7">
    <source>
        <dbReference type="ARBA" id="ARBA00023136"/>
    </source>
</evidence>
<comment type="function">
    <text evidence="1 10">Produces ATP from ADP in the presence of a proton gradient across the membrane. The gamma chain is believed to be important in regulating ATPase activity and the flow of protons through the CF(0) complex.</text>
</comment>
<evidence type="ECO:0000256" key="1">
    <source>
        <dbReference type="ARBA" id="ARBA00003456"/>
    </source>
</evidence>
<comment type="similarity">
    <text evidence="3 10">Belongs to the ATPase gamma chain family.</text>
</comment>
<dbReference type="PROSITE" id="PS00153">
    <property type="entry name" value="ATPASE_GAMMA"/>
    <property type="match status" value="1"/>
</dbReference>
<dbReference type="CDD" id="cd12151">
    <property type="entry name" value="F1-ATPase_gamma"/>
    <property type="match status" value="1"/>
</dbReference>
<dbReference type="GO" id="GO:0005886">
    <property type="term" value="C:plasma membrane"/>
    <property type="evidence" value="ECO:0007669"/>
    <property type="project" value="UniProtKB-SubCell"/>
</dbReference>
<keyword evidence="5 10" id="KW-0375">Hydrogen ion transport</keyword>
<comment type="subunit">
    <text evidence="10">F-type ATPases have 2 components, CF(1) - the catalytic core - and CF(0) - the membrane proton channel. CF(1) has five subunits: alpha(3), beta(3), gamma(1), delta(1), epsilon(1). CF(0) has three main subunits: a, b and c.</text>
</comment>
<evidence type="ECO:0000256" key="2">
    <source>
        <dbReference type="ARBA" id="ARBA00004170"/>
    </source>
</evidence>
<evidence type="ECO:0000256" key="3">
    <source>
        <dbReference type="ARBA" id="ARBA00007681"/>
    </source>
</evidence>
<keyword evidence="10" id="KW-1003">Cell membrane</keyword>
<keyword evidence="4 10" id="KW-0813">Transport</keyword>
<evidence type="ECO:0000313" key="12">
    <source>
        <dbReference type="Proteomes" id="UP000252355"/>
    </source>
</evidence>
<dbReference type="GO" id="GO:0046933">
    <property type="term" value="F:proton-transporting ATP synthase activity, rotational mechanism"/>
    <property type="evidence" value="ECO:0007669"/>
    <property type="project" value="UniProtKB-UniRule"/>
</dbReference>
<evidence type="ECO:0000256" key="6">
    <source>
        <dbReference type="ARBA" id="ARBA00023065"/>
    </source>
</evidence>
<dbReference type="HAMAP" id="MF_00815">
    <property type="entry name" value="ATP_synth_gamma_bact"/>
    <property type="match status" value="1"/>
</dbReference>
<protein>
    <recommendedName>
        <fullName evidence="10">ATP synthase gamma chain</fullName>
    </recommendedName>
    <alternativeName>
        <fullName evidence="10">ATP synthase F1 sector gamma subunit</fullName>
    </alternativeName>
    <alternativeName>
        <fullName evidence="10">F-ATPase gamma subunit</fullName>
    </alternativeName>
</protein>
<gene>
    <name evidence="10" type="primary">atpG</name>
    <name evidence="11" type="ORF">OZSIB_0810</name>
</gene>
<dbReference type="GO" id="GO:0042777">
    <property type="term" value="P:proton motive force-driven plasma membrane ATP synthesis"/>
    <property type="evidence" value="ECO:0007669"/>
    <property type="project" value="UniProtKB-UniRule"/>
</dbReference>
<dbReference type="PRINTS" id="PR00126">
    <property type="entry name" value="ATPASEGAMMA"/>
</dbReference>
<evidence type="ECO:0000256" key="10">
    <source>
        <dbReference type="HAMAP-Rule" id="MF_00815"/>
    </source>
</evidence>
<keyword evidence="9 10" id="KW-0066">ATP synthesis</keyword>
<organism evidence="11 12">
    <name type="scientific">Candidatus Ozemobacter sibiricus</name>
    <dbReference type="NCBI Taxonomy" id="2268124"/>
    <lineage>
        <taxon>Bacteria</taxon>
        <taxon>Candidatus Ozemobacteria</taxon>
        <taxon>Candidatus Ozemobacterales</taxon>
        <taxon>Candidatus Ozemobacteraceae</taxon>
        <taxon>Candidatus Ozemobacter</taxon>
    </lineage>
</organism>
<dbReference type="SUPFAM" id="SSF52943">
    <property type="entry name" value="ATP synthase (F1-ATPase), gamma subunit"/>
    <property type="match status" value="1"/>
</dbReference>
<reference evidence="11 12" key="1">
    <citation type="submission" date="2018-05" db="EMBL/GenBank/DDBJ databases">
        <title>A metagenomic window into the 2 km-deep terrestrial subsurface aquifer revealed taxonomically and functionally diverse microbial community comprising novel uncultured bacterial lineages.</title>
        <authorList>
            <person name="Kadnikov V.V."/>
            <person name="Mardanov A.V."/>
            <person name="Beletsky A.V."/>
            <person name="Banks D."/>
            <person name="Pimenov N.V."/>
            <person name="Frank Y.A."/>
            <person name="Karnachuk O.V."/>
            <person name="Ravin N.V."/>
        </authorList>
    </citation>
    <scope>NUCLEOTIDE SEQUENCE [LARGE SCALE GENOMIC DNA]</scope>
    <source>
        <strain evidence="11">BY5</strain>
    </source>
</reference>
<evidence type="ECO:0000256" key="5">
    <source>
        <dbReference type="ARBA" id="ARBA00022781"/>
    </source>
</evidence>
<dbReference type="GO" id="GO:0045259">
    <property type="term" value="C:proton-transporting ATP synthase complex"/>
    <property type="evidence" value="ECO:0007669"/>
    <property type="project" value="UniProtKB-KW"/>
</dbReference>
<evidence type="ECO:0000256" key="9">
    <source>
        <dbReference type="ARBA" id="ARBA00023310"/>
    </source>
</evidence>
<dbReference type="GO" id="GO:0005524">
    <property type="term" value="F:ATP binding"/>
    <property type="evidence" value="ECO:0007669"/>
    <property type="project" value="UniProtKB-UniRule"/>
</dbReference>
<dbReference type="InterPro" id="IPR035968">
    <property type="entry name" value="ATP_synth_F1_ATPase_gsu"/>
</dbReference>
<dbReference type="InterPro" id="IPR023632">
    <property type="entry name" value="ATP_synth_F1_gsu_CS"/>
</dbReference>
<evidence type="ECO:0000256" key="8">
    <source>
        <dbReference type="ARBA" id="ARBA00023196"/>
    </source>
</evidence>
<keyword evidence="8 10" id="KW-0139">CF(1)</keyword>
<dbReference type="NCBIfam" id="TIGR01146">
    <property type="entry name" value="ATPsyn_F1gamma"/>
    <property type="match status" value="1"/>
</dbReference>
<dbReference type="AlphaFoldDB" id="A0A367ZUF3"/>
<comment type="subcellular location">
    <subcellularLocation>
        <location evidence="10">Cell membrane</location>
        <topology evidence="10">Peripheral membrane protein</topology>
    </subcellularLocation>
    <subcellularLocation>
        <location evidence="2">Membrane</location>
        <topology evidence="2">Peripheral membrane protein</topology>
    </subcellularLocation>
</comment>
<proteinExistence type="inferred from homology"/>
<dbReference type="PANTHER" id="PTHR11693:SF22">
    <property type="entry name" value="ATP SYNTHASE SUBUNIT GAMMA, MITOCHONDRIAL"/>
    <property type="match status" value="1"/>
</dbReference>
<evidence type="ECO:0000313" key="11">
    <source>
        <dbReference type="EMBL" id="RCK81676.1"/>
    </source>
</evidence>
<name>A0A367ZUF3_9BACT</name>
<evidence type="ECO:0000256" key="4">
    <source>
        <dbReference type="ARBA" id="ARBA00022448"/>
    </source>
</evidence>
<dbReference type="Proteomes" id="UP000252355">
    <property type="component" value="Unassembled WGS sequence"/>
</dbReference>
<dbReference type="Gene3D" id="1.10.287.80">
    <property type="entry name" value="ATP synthase, gamma subunit, helix hairpin domain"/>
    <property type="match status" value="2"/>
</dbReference>
<dbReference type="InterPro" id="IPR000131">
    <property type="entry name" value="ATP_synth_F1_gsu"/>
</dbReference>
<keyword evidence="6 10" id="KW-0406">Ion transport</keyword>
<keyword evidence="7 10" id="KW-0472">Membrane</keyword>
<accession>A0A367ZUF3</accession>
<dbReference type="Gene3D" id="3.40.1380.10">
    <property type="match status" value="1"/>
</dbReference>
<dbReference type="PANTHER" id="PTHR11693">
    <property type="entry name" value="ATP SYNTHASE GAMMA CHAIN"/>
    <property type="match status" value="1"/>
</dbReference>
<comment type="caution">
    <text evidence="11">The sequence shown here is derived from an EMBL/GenBank/DDBJ whole genome shotgun (WGS) entry which is preliminary data.</text>
</comment>